<evidence type="ECO:0000313" key="2">
    <source>
        <dbReference type="EMBL" id="ANM45069.1"/>
    </source>
</evidence>
<dbReference type="Proteomes" id="UP000224336">
    <property type="component" value="Segment"/>
</dbReference>
<evidence type="ECO:0000256" key="1">
    <source>
        <dbReference type="SAM" id="Coils"/>
    </source>
</evidence>
<name>A0A192Y590_9CAUD</name>
<feature type="coiled-coil region" evidence="1">
    <location>
        <begin position="198"/>
        <end position="225"/>
    </location>
</feature>
<reference evidence="2 3" key="1">
    <citation type="journal article" date="2016" name="Sci. Rep.">
        <title>A proposed integrated approach for the preclinical evaluation of phage therapy in Pseudomonas infections.</title>
        <authorList>
            <person name="Danis-Wlodarczyk K."/>
            <person name="Vandenheuvel D."/>
            <person name="Jang H.B."/>
            <person name="Briers Y."/>
            <person name="Olszak T."/>
            <person name="Arabski M."/>
            <person name="Wasik S."/>
            <person name="Drabik M."/>
            <person name="Higgins G."/>
            <person name="Tyrrell J."/>
            <person name="Harvey B.J."/>
            <person name="Noben J.P."/>
            <person name="Lavigne R."/>
            <person name="Drulis-Kawa Z."/>
        </authorList>
    </citation>
    <scope>NUCLEOTIDE SEQUENCE [LARGE SCALE GENOMIC DNA]</scope>
</reference>
<keyword evidence="1" id="KW-0175">Coiled coil</keyword>
<proteinExistence type="predicted"/>
<gene>
    <name evidence="2" type="ORF">KTN4_311</name>
</gene>
<sequence length="228" mass="26123">MINTTDKTIVGIGFETKVSDSPIEQPVKKTKTPKINKQKEWEKVDDPREYTKEEQTSLFVNWLQSTRNYWHKQYTDTQNTDKALSIRDMLDGFIYSIAAGLDGNDPNIPGFKLIPNVTQEDIDYLISIGENYWPVNPVENLKDNIRAKCDAVDISGNLRYQVSKTFTEPFKGPHALLNHFLSLAGEKPVKYYSGNFTQEQLAMLVEKAKEKAEKIQSQIADDISRIMR</sequence>
<accession>A0A192Y590</accession>
<protein>
    <submittedName>
        <fullName evidence="2">Uncharacterized protein</fullName>
    </submittedName>
</protein>
<dbReference type="EMBL" id="KU521356">
    <property type="protein sequence ID" value="ANM45069.1"/>
    <property type="molecule type" value="Genomic_DNA"/>
</dbReference>
<evidence type="ECO:0000313" key="3">
    <source>
        <dbReference type="Proteomes" id="UP000224336"/>
    </source>
</evidence>
<organism evidence="2 3">
    <name type="scientific">Pseudomonas phage KTN4</name>
    <dbReference type="NCBI Taxonomy" id="1862701"/>
    <lineage>
        <taxon>Viruses</taxon>
        <taxon>Duplodnaviria</taxon>
        <taxon>Heunggongvirae</taxon>
        <taxon>Uroviricota</taxon>
        <taxon>Caudoviricetes</taxon>
        <taxon>Chimalliviridae</taxon>
        <taxon>Phikzvirus</taxon>
        <taxon>Phikzvirus phiKZ</taxon>
    </lineage>
</organism>